<keyword evidence="7" id="KW-0460">Magnesium</keyword>
<feature type="binding site" evidence="7">
    <location>
        <position position="35"/>
    </location>
    <ligand>
        <name>substrate</name>
    </ligand>
</feature>
<feature type="binding site" evidence="7">
    <location>
        <begin position="13"/>
        <end position="18"/>
    </location>
    <ligand>
        <name>ATP</name>
        <dbReference type="ChEBI" id="CHEBI:30616"/>
    </ligand>
</feature>
<evidence type="ECO:0000256" key="3">
    <source>
        <dbReference type="ARBA" id="ARBA00022741"/>
    </source>
</evidence>
<comment type="caution">
    <text evidence="8">The sequence shown here is derived from an EMBL/GenBank/DDBJ whole genome shotgun (WGS) entry which is preliminary data.</text>
</comment>
<dbReference type="GO" id="GO:0004765">
    <property type="term" value="F:shikimate kinase activity"/>
    <property type="evidence" value="ECO:0007669"/>
    <property type="project" value="UniProtKB-UniRule"/>
</dbReference>
<gene>
    <name evidence="7 8" type="primary">aroK</name>
    <name evidence="8" type="ORF">rosag_44180</name>
</gene>
<comment type="subcellular location">
    <subcellularLocation>
        <location evidence="7">Cytoplasm</location>
    </subcellularLocation>
</comment>
<comment type="pathway">
    <text evidence="7">Metabolic intermediate biosynthesis; chorismate biosynthesis; chorismate from D-erythrose 4-phosphate and phosphoenolpyruvate: step 5/7.</text>
</comment>
<name>A0AA37Q7C5_9BACT</name>
<dbReference type="InterPro" id="IPR027417">
    <property type="entry name" value="P-loop_NTPase"/>
</dbReference>
<dbReference type="PANTHER" id="PTHR21087:SF16">
    <property type="entry name" value="SHIKIMATE KINASE 1, CHLOROPLASTIC"/>
    <property type="match status" value="1"/>
</dbReference>
<feature type="binding site" evidence="7">
    <location>
        <position position="120"/>
    </location>
    <ligand>
        <name>ATP</name>
        <dbReference type="ChEBI" id="CHEBI:30616"/>
    </ligand>
</feature>
<keyword evidence="2 7" id="KW-0808">Transferase</keyword>
<dbReference type="InterPro" id="IPR031322">
    <property type="entry name" value="Shikimate/glucono_kinase"/>
</dbReference>
<keyword evidence="3 7" id="KW-0547">Nucleotide-binding</keyword>
<comment type="similarity">
    <text evidence="7">Belongs to the shikimate kinase family.</text>
</comment>
<comment type="cofactor">
    <cofactor evidence="7">
        <name>Mg(2+)</name>
        <dbReference type="ChEBI" id="CHEBI:18420"/>
    </cofactor>
    <text evidence="7">Binds 1 Mg(2+) ion per subunit.</text>
</comment>
<dbReference type="Pfam" id="PF01202">
    <property type="entry name" value="SKI"/>
    <property type="match status" value="1"/>
</dbReference>
<feature type="binding site" evidence="7">
    <location>
        <position position="81"/>
    </location>
    <ligand>
        <name>substrate</name>
    </ligand>
</feature>
<reference evidence="8" key="1">
    <citation type="submission" date="2022-08" db="EMBL/GenBank/DDBJ databases">
        <title>Draft genome sequencing of Roseisolibacter agri AW1220.</title>
        <authorList>
            <person name="Tobiishi Y."/>
            <person name="Tonouchi A."/>
        </authorList>
    </citation>
    <scope>NUCLEOTIDE SEQUENCE</scope>
    <source>
        <strain evidence="8">AW1220</strain>
    </source>
</reference>
<dbReference type="EMBL" id="BRXS01000007">
    <property type="protein sequence ID" value="GLC27905.1"/>
    <property type="molecule type" value="Genomic_DNA"/>
</dbReference>
<sequence>MSARHVILVGLPGAGKSTVGPLVAAALGRPFLDFDVELARRIGASVPEQFARDGEAAFREREAVLSRELAAAPAMVLAPGGGWLANSAASAPLRPAGRIIYLRTTPAAALARLGAAVADRPLLADADDPLAALAALLARRSAAYETADLTVDTDGLDPAGVADRVAALVRAAEGGA</sequence>
<keyword evidence="9" id="KW-1185">Reference proteome</keyword>
<feature type="binding site" evidence="7">
    <location>
        <position position="17"/>
    </location>
    <ligand>
        <name>Mg(2+)</name>
        <dbReference type="ChEBI" id="CHEBI:18420"/>
    </ligand>
</feature>
<accession>A0AA37Q7C5</accession>
<evidence type="ECO:0000256" key="1">
    <source>
        <dbReference type="ARBA" id="ARBA00022605"/>
    </source>
</evidence>
<evidence type="ECO:0000313" key="9">
    <source>
        <dbReference type="Proteomes" id="UP001161325"/>
    </source>
</evidence>
<dbReference type="InterPro" id="IPR000623">
    <property type="entry name" value="Shikimate_kinase/TSH1"/>
</dbReference>
<evidence type="ECO:0000256" key="5">
    <source>
        <dbReference type="ARBA" id="ARBA00022840"/>
    </source>
</evidence>
<comment type="function">
    <text evidence="7">Catalyzes the specific phosphorylation of the 3-hydroxyl group of shikimic acid using ATP as a cosubstrate.</text>
</comment>
<dbReference type="SUPFAM" id="SSF52540">
    <property type="entry name" value="P-loop containing nucleoside triphosphate hydrolases"/>
    <property type="match status" value="1"/>
</dbReference>
<dbReference type="Proteomes" id="UP001161325">
    <property type="component" value="Unassembled WGS sequence"/>
</dbReference>
<dbReference type="GO" id="GO:0009073">
    <property type="term" value="P:aromatic amino acid family biosynthetic process"/>
    <property type="evidence" value="ECO:0007669"/>
    <property type="project" value="UniProtKB-KW"/>
</dbReference>
<evidence type="ECO:0000256" key="7">
    <source>
        <dbReference type="HAMAP-Rule" id="MF_00109"/>
    </source>
</evidence>
<keyword evidence="4 7" id="KW-0418">Kinase</keyword>
<organism evidence="8 9">
    <name type="scientific">Roseisolibacter agri</name>
    <dbReference type="NCBI Taxonomy" id="2014610"/>
    <lineage>
        <taxon>Bacteria</taxon>
        <taxon>Pseudomonadati</taxon>
        <taxon>Gemmatimonadota</taxon>
        <taxon>Gemmatimonadia</taxon>
        <taxon>Gemmatimonadales</taxon>
        <taxon>Gemmatimonadaceae</taxon>
        <taxon>Roseisolibacter</taxon>
    </lineage>
</organism>
<dbReference type="EC" id="2.7.1.71" evidence="7"/>
<evidence type="ECO:0000256" key="6">
    <source>
        <dbReference type="ARBA" id="ARBA00023141"/>
    </source>
</evidence>
<dbReference type="GO" id="GO:0009423">
    <property type="term" value="P:chorismate biosynthetic process"/>
    <property type="evidence" value="ECO:0007669"/>
    <property type="project" value="UniProtKB-UniRule"/>
</dbReference>
<comment type="caution">
    <text evidence="7">Lacks conserved residue(s) required for the propagation of feature annotation.</text>
</comment>
<keyword evidence="6 7" id="KW-0057">Aromatic amino acid biosynthesis</keyword>
<feature type="binding site" evidence="7">
    <location>
        <position position="140"/>
    </location>
    <ligand>
        <name>substrate</name>
    </ligand>
</feature>
<dbReference type="AlphaFoldDB" id="A0AA37Q7C5"/>
<dbReference type="PRINTS" id="PR01100">
    <property type="entry name" value="SHIKIMTKNASE"/>
</dbReference>
<keyword evidence="1 7" id="KW-0028">Amino-acid biosynthesis</keyword>
<keyword evidence="7" id="KW-0479">Metal-binding</keyword>
<protein>
    <recommendedName>
        <fullName evidence="7">Shikimate kinase</fullName>
        <shortName evidence="7">SK</shortName>
        <ecNumber evidence="7">2.7.1.71</ecNumber>
    </recommendedName>
</protein>
<dbReference type="PANTHER" id="PTHR21087">
    <property type="entry name" value="SHIKIMATE KINASE"/>
    <property type="match status" value="1"/>
</dbReference>
<dbReference type="GO" id="GO:0005524">
    <property type="term" value="F:ATP binding"/>
    <property type="evidence" value="ECO:0007669"/>
    <property type="project" value="UniProtKB-UniRule"/>
</dbReference>
<dbReference type="RefSeq" id="WP_284352334.1">
    <property type="nucleotide sequence ID" value="NZ_BRXS01000007.1"/>
</dbReference>
<evidence type="ECO:0000313" key="8">
    <source>
        <dbReference type="EMBL" id="GLC27905.1"/>
    </source>
</evidence>
<dbReference type="GO" id="GO:0000287">
    <property type="term" value="F:magnesium ion binding"/>
    <property type="evidence" value="ECO:0007669"/>
    <property type="project" value="UniProtKB-UniRule"/>
</dbReference>
<comment type="catalytic activity">
    <reaction evidence="7">
        <text>shikimate + ATP = 3-phosphoshikimate + ADP + H(+)</text>
        <dbReference type="Rhea" id="RHEA:13121"/>
        <dbReference type="ChEBI" id="CHEBI:15378"/>
        <dbReference type="ChEBI" id="CHEBI:30616"/>
        <dbReference type="ChEBI" id="CHEBI:36208"/>
        <dbReference type="ChEBI" id="CHEBI:145989"/>
        <dbReference type="ChEBI" id="CHEBI:456216"/>
        <dbReference type="EC" id="2.7.1.71"/>
    </reaction>
</comment>
<evidence type="ECO:0000256" key="4">
    <source>
        <dbReference type="ARBA" id="ARBA00022777"/>
    </source>
</evidence>
<dbReference type="HAMAP" id="MF_00109">
    <property type="entry name" value="Shikimate_kinase"/>
    <property type="match status" value="1"/>
</dbReference>
<dbReference type="Gene3D" id="3.40.50.300">
    <property type="entry name" value="P-loop containing nucleotide triphosphate hydrolases"/>
    <property type="match status" value="1"/>
</dbReference>
<keyword evidence="5 7" id="KW-0067">ATP-binding</keyword>
<evidence type="ECO:0000256" key="2">
    <source>
        <dbReference type="ARBA" id="ARBA00022679"/>
    </source>
</evidence>
<proteinExistence type="inferred from homology"/>
<dbReference type="GO" id="GO:0008652">
    <property type="term" value="P:amino acid biosynthetic process"/>
    <property type="evidence" value="ECO:0007669"/>
    <property type="project" value="UniProtKB-KW"/>
</dbReference>
<dbReference type="GO" id="GO:0005829">
    <property type="term" value="C:cytosol"/>
    <property type="evidence" value="ECO:0007669"/>
    <property type="project" value="TreeGrafter"/>
</dbReference>
<comment type="subunit">
    <text evidence="7">Monomer.</text>
</comment>
<keyword evidence="7" id="KW-0963">Cytoplasm</keyword>
<feature type="binding site" evidence="7">
    <location>
        <position position="59"/>
    </location>
    <ligand>
        <name>substrate</name>
    </ligand>
</feature>